<accession>A0A923RWP9</accession>
<keyword evidence="8" id="KW-1185">Reference proteome</keyword>
<dbReference type="Proteomes" id="UP000606499">
    <property type="component" value="Unassembled WGS sequence"/>
</dbReference>
<keyword evidence="5 6" id="KW-0472">Membrane</keyword>
<evidence type="ECO:0000313" key="7">
    <source>
        <dbReference type="EMBL" id="MBC5725446.1"/>
    </source>
</evidence>
<feature type="transmembrane region" description="Helical" evidence="6">
    <location>
        <begin position="161"/>
        <end position="183"/>
    </location>
</feature>
<gene>
    <name evidence="7" type="ORF">H8S45_08230</name>
</gene>
<evidence type="ECO:0000256" key="2">
    <source>
        <dbReference type="ARBA" id="ARBA00022475"/>
    </source>
</evidence>
<organism evidence="7 8">
    <name type="scientific">Agathobaculum faecis</name>
    <dbReference type="NCBI Taxonomy" id="2763013"/>
    <lineage>
        <taxon>Bacteria</taxon>
        <taxon>Bacillati</taxon>
        <taxon>Bacillota</taxon>
        <taxon>Clostridia</taxon>
        <taxon>Eubacteriales</taxon>
        <taxon>Butyricicoccaceae</taxon>
        <taxon>Agathobaculum</taxon>
    </lineage>
</organism>
<feature type="transmembrane region" description="Helical" evidence="6">
    <location>
        <begin position="293"/>
        <end position="310"/>
    </location>
</feature>
<dbReference type="PANTHER" id="PTHR32196">
    <property type="entry name" value="ABC TRANSPORTER PERMEASE PROTEIN YPHD-RELATED-RELATED"/>
    <property type="match status" value="1"/>
</dbReference>
<sequence length="326" mass="33794">MKKKNLFYAFCKKHGVVFALLALILAAALLFPEFASYGNVTNILNQNSMIGIISLGMTFVILTGGIDLSVGSLAALSSVLAAVLSPKGSLAIMILVPLAVCTAMGLLSGLIIAKLQIAPFIATLGMMMAARGIALVMTDGGVSVSVDTGVAETFRLFARSYLLRVPAPVWLFVLLLVTGLYIARRTRSGRYVYAVGGNEEAARMMGLQPEKIKIAVYTVNGLLAGLAGLILASRLGAGQPVTCDGWEMTAIAATAIGGTLLSGGRGGLGGTAIGVFIIGVISNMINLQGSLSSWWQSIITGLLLLFVVMLQSHARANGTGSTEIAG</sequence>
<keyword evidence="4 6" id="KW-1133">Transmembrane helix</keyword>
<keyword evidence="2" id="KW-1003">Cell membrane</keyword>
<dbReference type="PANTHER" id="PTHR32196:SF72">
    <property type="entry name" value="RIBOSE IMPORT PERMEASE PROTEIN RBSC"/>
    <property type="match status" value="1"/>
</dbReference>
<dbReference type="InterPro" id="IPR001851">
    <property type="entry name" value="ABC_transp_permease"/>
</dbReference>
<dbReference type="Pfam" id="PF02653">
    <property type="entry name" value="BPD_transp_2"/>
    <property type="match status" value="1"/>
</dbReference>
<feature type="transmembrane region" description="Helical" evidence="6">
    <location>
        <begin position="59"/>
        <end position="83"/>
    </location>
</feature>
<dbReference type="RefSeq" id="WP_107631676.1">
    <property type="nucleotide sequence ID" value="NZ_JACOPL010000006.1"/>
</dbReference>
<proteinExistence type="predicted"/>
<evidence type="ECO:0000256" key="5">
    <source>
        <dbReference type="ARBA" id="ARBA00023136"/>
    </source>
</evidence>
<feature type="transmembrane region" description="Helical" evidence="6">
    <location>
        <begin position="214"/>
        <end position="233"/>
    </location>
</feature>
<protein>
    <submittedName>
        <fullName evidence="7">ABC transporter permease</fullName>
    </submittedName>
</protein>
<feature type="transmembrane region" description="Helical" evidence="6">
    <location>
        <begin position="90"/>
        <end position="113"/>
    </location>
</feature>
<evidence type="ECO:0000256" key="1">
    <source>
        <dbReference type="ARBA" id="ARBA00004651"/>
    </source>
</evidence>
<evidence type="ECO:0000313" key="8">
    <source>
        <dbReference type="Proteomes" id="UP000606499"/>
    </source>
</evidence>
<comment type="caution">
    <text evidence="7">The sequence shown here is derived from an EMBL/GenBank/DDBJ whole genome shotgun (WGS) entry which is preliminary data.</text>
</comment>
<reference evidence="7" key="1">
    <citation type="submission" date="2020-08" db="EMBL/GenBank/DDBJ databases">
        <title>Genome public.</title>
        <authorList>
            <person name="Liu C."/>
            <person name="Sun Q."/>
        </authorList>
    </citation>
    <scope>NUCLEOTIDE SEQUENCE</scope>
    <source>
        <strain evidence="7">NSJ-28</strain>
    </source>
</reference>
<comment type="subcellular location">
    <subcellularLocation>
        <location evidence="1">Cell membrane</location>
        <topology evidence="1">Multi-pass membrane protein</topology>
    </subcellularLocation>
</comment>
<dbReference type="EMBL" id="JACOPL010000006">
    <property type="protein sequence ID" value="MBC5725446.1"/>
    <property type="molecule type" value="Genomic_DNA"/>
</dbReference>
<dbReference type="CDD" id="cd06579">
    <property type="entry name" value="TM_PBP1_transp_AraH_like"/>
    <property type="match status" value="1"/>
</dbReference>
<dbReference type="GO" id="GO:0005886">
    <property type="term" value="C:plasma membrane"/>
    <property type="evidence" value="ECO:0007669"/>
    <property type="project" value="UniProtKB-SubCell"/>
</dbReference>
<evidence type="ECO:0000256" key="3">
    <source>
        <dbReference type="ARBA" id="ARBA00022692"/>
    </source>
</evidence>
<dbReference type="AlphaFoldDB" id="A0A923RWP9"/>
<evidence type="ECO:0000256" key="6">
    <source>
        <dbReference type="SAM" id="Phobius"/>
    </source>
</evidence>
<evidence type="ECO:0000256" key="4">
    <source>
        <dbReference type="ARBA" id="ARBA00022989"/>
    </source>
</evidence>
<name>A0A923RWP9_9FIRM</name>
<dbReference type="GO" id="GO:0022857">
    <property type="term" value="F:transmembrane transporter activity"/>
    <property type="evidence" value="ECO:0007669"/>
    <property type="project" value="InterPro"/>
</dbReference>
<keyword evidence="3 6" id="KW-0812">Transmembrane</keyword>